<evidence type="ECO:0000256" key="3">
    <source>
        <dbReference type="ARBA" id="ARBA00023163"/>
    </source>
</evidence>
<dbReference type="OrthoDB" id="9779746at2"/>
<dbReference type="InterPro" id="IPR050109">
    <property type="entry name" value="HTH-type_TetR-like_transc_reg"/>
</dbReference>
<evidence type="ECO:0000313" key="6">
    <source>
        <dbReference type="EMBL" id="TXC64589.1"/>
    </source>
</evidence>
<dbReference type="InterPro" id="IPR041490">
    <property type="entry name" value="KstR2_TetR_C"/>
</dbReference>
<evidence type="ECO:0000256" key="1">
    <source>
        <dbReference type="ARBA" id="ARBA00023015"/>
    </source>
</evidence>
<evidence type="ECO:0000259" key="5">
    <source>
        <dbReference type="PROSITE" id="PS50977"/>
    </source>
</evidence>
<evidence type="ECO:0000256" key="4">
    <source>
        <dbReference type="PROSITE-ProRule" id="PRU00335"/>
    </source>
</evidence>
<reference evidence="6 7" key="1">
    <citation type="journal article" date="2015" name="J. Microbiol.">
        <title>Sphingosinicella ginsenosidimutans sp. nov., with ginsenoside converting activity.</title>
        <authorList>
            <person name="Kim J.K."/>
            <person name="Kang M.S."/>
            <person name="Park S.C."/>
            <person name="Kim K.M."/>
            <person name="Choi K."/>
            <person name="Yoon M.H."/>
            <person name="Im W.T."/>
        </authorList>
    </citation>
    <scope>NUCLEOTIDE SEQUENCE [LARGE SCALE GENOMIC DNA]</scope>
    <source>
        <strain evidence="6 7">BS-11</strain>
    </source>
</reference>
<feature type="DNA-binding region" description="H-T-H motif" evidence="4">
    <location>
        <begin position="33"/>
        <end position="52"/>
    </location>
</feature>
<organism evidence="6 7">
    <name type="scientific">Allosphingosinicella ginsenosidimutans</name>
    <dbReference type="NCBI Taxonomy" id="1176539"/>
    <lineage>
        <taxon>Bacteria</taxon>
        <taxon>Pseudomonadati</taxon>
        <taxon>Pseudomonadota</taxon>
        <taxon>Alphaproteobacteria</taxon>
        <taxon>Sphingomonadales</taxon>
        <taxon>Sphingomonadaceae</taxon>
        <taxon>Allosphingosinicella</taxon>
    </lineage>
</organism>
<protein>
    <submittedName>
        <fullName evidence="6">TetR/AcrR family transcriptional regulator</fullName>
    </submittedName>
</protein>
<keyword evidence="7" id="KW-1185">Reference proteome</keyword>
<dbReference type="PRINTS" id="PR00455">
    <property type="entry name" value="HTHTETR"/>
</dbReference>
<keyword evidence="3" id="KW-0804">Transcription</keyword>
<dbReference type="FunFam" id="1.10.10.60:FF:000141">
    <property type="entry name" value="TetR family transcriptional regulator"/>
    <property type="match status" value="1"/>
</dbReference>
<dbReference type="AlphaFoldDB" id="A0A5C6TWF5"/>
<name>A0A5C6TWF5_9SPHN</name>
<dbReference type="Pfam" id="PF00440">
    <property type="entry name" value="TetR_N"/>
    <property type="match status" value="1"/>
</dbReference>
<comment type="caution">
    <text evidence="6">The sequence shown here is derived from an EMBL/GenBank/DDBJ whole genome shotgun (WGS) entry which is preliminary data.</text>
</comment>
<dbReference type="InterPro" id="IPR009057">
    <property type="entry name" value="Homeodomain-like_sf"/>
</dbReference>
<dbReference type="SUPFAM" id="SSF46689">
    <property type="entry name" value="Homeodomain-like"/>
    <property type="match status" value="1"/>
</dbReference>
<dbReference type="PROSITE" id="PS50977">
    <property type="entry name" value="HTH_TETR_2"/>
    <property type="match status" value="1"/>
</dbReference>
<dbReference type="Gene3D" id="1.10.357.10">
    <property type="entry name" value="Tetracycline Repressor, domain 2"/>
    <property type="match status" value="1"/>
</dbReference>
<feature type="domain" description="HTH tetR-type" evidence="5">
    <location>
        <begin position="10"/>
        <end position="70"/>
    </location>
</feature>
<dbReference type="PANTHER" id="PTHR30055">
    <property type="entry name" value="HTH-TYPE TRANSCRIPTIONAL REGULATOR RUTR"/>
    <property type="match status" value="1"/>
</dbReference>
<dbReference type="Proteomes" id="UP000321249">
    <property type="component" value="Unassembled WGS sequence"/>
</dbReference>
<dbReference type="InterPro" id="IPR036271">
    <property type="entry name" value="Tet_transcr_reg_TetR-rel_C_sf"/>
</dbReference>
<dbReference type="SUPFAM" id="SSF48498">
    <property type="entry name" value="Tetracyclin repressor-like, C-terminal domain"/>
    <property type="match status" value="1"/>
</dbReference>
<keyword evidence="2 4" id="KW-0238">DNA-binding</keyword>
<dbReference type="Pfam" id="PF17932">
    <property type="entry name" value="TetR_C_24"/>
    <property type="match status" value="1"/>
</dbReference>
<sequence>MARPQSPDYDKRREAILDAAARLFAARGFSGASMADLAKACGTSKSLVYHYFPSKDDVLYAVMTSHLDDLVAAAEGATQSGDAKARLRALTRAFMRLYVGAEDRHKVLLNELDNLPPARRAEVVARQRRIIAAVVGPIEALRPDAPAMPIAMLFFGMINWTHSWFRPDGALTADALADLAVEIMLGGIQAS</sequence>
<accession>A0A5C6TWF5</accession>
<dbReference type="EMBL" id="VOQQ01000001">
    <property type="protein sequence ID" value="TXC64589.1"/>
    <property type="molecule type" value="Genomic_DNA"/>
</dbReference>
<dbReference type="GO" id="GO:0000976">
    <property type="term" value="F:transcription cis-regulatory region binding"/>
    <property type="evidence" value="ECO:0007669"/>
    <property type="project" value="TreeGrafter"/>
</dbReference>
<keyword evidence="1" id="KW-0805">Transcription regulation</keyword>
<dbReference type="InterPro" id="IPR001647">
    <property type="entry name" value="HTH_TetR"/>
</dbReference>
<dbReference type="GO" id="GO:0003700">
    <property type="term" value="F:DNA-binding transcription factor activity"/>
    <property type="evidence" value="ECO:0007669"/>
    <property type="project" value="TreeGrafter"/>
</dbReference>
<dbReference type="RefSeq" id="WP_147044012.1">
    <property type="nucleotide sequence ID" value="NZ_BAABIR010000001.1"/>
</dbReference>
<evidence type="ECO:0000256" key="2">
    <source>
        <dbReference type="ARBA" id="ARBA00023125"/>
    </source>
</evidence>
<proteinExistence type="predicted"/>
<dbReference type="Gene3D" id="1.10.10.60">
    <property type="entry name" value="Homeodomain-like"/>
    <property type="match status" value="1"/>
</dbReference>
<evidence type="ECO:0000313" key="7">
    <source>
        <dbReference type="Proteomes" id="UP000321249"/>
    </source>
</evidence>
<gene>
    <name evidence="6" type="ORF">FRZ32_13575</name>
</gene>
<dbReference type="PANTHER" id="PTHR30055:SF234">
    <property type="entry name" value="HTH-TYPE TRANSCRIPTIONAL REGULATOR BETI"/>
    <property type="match status" value="1"/>
</dbReference>